<protein>
    <recommendedName>
        <fullName evidence="3">t-SNARE coiled-coil homology domain-containing protein</fullName>
    </recommendedName>
</protein>
<evidence type="ECO:0000313" key="1">
    <source>
        <dbReference type="EMBL" id="GIF80651.1"/>
    </source>
</evidence>
<evidence type="ECO:0000313" key="2">
    <source>
        <dbReference type="Proteomes" id="UP000601223"/>
    </source>
</evidence>
<sequence length="134" mass="15645">MTLRQRVDLLEAAHYDTRRRQIEAEDQTALLRGAINEFSADLRAHRQECTERFNQIDQRFDGIDQRFDRIDQRFDRMDQRLDGMDQRFDGMDKQFNGVDQRFEGIEGMLRQILTVVTLQAGPEVARQGVATPAS</sequence>
<evidence type="ECO:0008006" key="3">
    <source>
        <dbReference type="Google" id="ProtNLM"/>
    </source>
</evidence>
<dbReference type="AlphaFoldDB" id="A0A8J3NIQ1"/>
<dbReference type="Gene3D" id="3.90.20.10">
    <property type="match status" value="1"/>
</dbReference>
<comment type="caution">
    <text evidence="1">The sequence shown here is derived from an EMBL/GenBank/DDBJ whole genome shotgun (WGS) entry which is preliminary data.</text>
</comment>
<dbReference type="Gene3D" id="6.10.250.2540">
    <property type="match status" value="1"/>
</dbReference>
<reference evidence="1 2" key="1">
    <citation type="submission" date="2021-01" db="EMBL/GenBank/DDBJ databases">
        <title>Whole genome shotgun sequence of Catellatospora bangladeshensis NBRC 107357.</title>
        <authorList>
            <person name="Komaki H."/>
            <person name="Tamura T."/>
        </authorList>
    </citation>
    <scope>NUCLEOTIDE SEQUENCE [LARGE SCALE GENOMIC DNA]</scope>
    <source>
        <strain evidence="1 2">NBRC 107357</strain>
    </source>
</reference>
<dbReference type="Proteomes" id="UP000601223">
    <property type="component" value="Unassembled WGS sequence"/>
</dbReference>
<dbReference type="SUPFAM" id="SSF57997">
    <property type="entry name" value="Tropomyosin"/>
    <property type="match status" value="1"/>
</dbReference>
<organism evidence="1 2">
    <name type="scientific">Catellatospora bangladeshensis</name>
    <dbReference type="NCBI Taxonomy" id="310355"/>
    <lineage>
        <taxon>Bacteria</taxon>
        <taxon>Bacillati</taxon>
        <taxon>Actinomycetota</taxon>
        <taxon>Actinomycetes</taxon>
        <taxon>Micromonosporales</taxon>
        <taxon>Micromonosporaceae</taxon>
        <taxon>Catellatospora</taxon>
    </lineage>
</organism>
<gene>
    <name evidence="1" type="ORF">Cba03nite_20000</name>
</gene>
<keyword evidence="2" id="KW-1185">Reference proteome</keyword>
<dbReference type="EMBL" id="BONF01000010">
    <property type="protein sequence ID" value="GIF80651.1"/>
    <property type="molecule type" value="Genomic_DNA"/>
</dbReference>
<proteinExistence type="predicted"/>
<accession>A0A8J3NIQ1</accession>
<name>A0A8J3NIQ1_9ACTN</name>